<sequence length="739" mass="80831">MASSYSSAKLAPPISGAAVDAFEIGPDHQLWYNIQVHPCPMTIPGSNLPSVLRKSYSICRRHGDVADFVERLEEEFPWLKAYQDESQNNTLYSFREKGPTWSSNKSRDGTTLFDASRSLRQQELNRYFQTLFTLESIVIQCRLVSEFFGIWKTDFQFHLSQENQVSLALHSIAPVAPVSSKNSALDNGSSYCVDPRARSYSSLLTPSWSPDNMSSSSSAHFSPPTSPTMPSSPENKRGCFFWDTPLNLLDLSAINRRNIVSPPRSSFDSSCDSEDSDDASSYYSDASDGESDTYSMIMSKFPKPPYTLQTSTSLQNSRKFLQRCPSPSPSYFASSSSSSSSSLPLPLLRTPPPSPPVIPIHPQHRPLKSFGEGTLQCELSSPLDSIPPRTASLVMNTLGSGMGPSISPRRPSSVNPEVPSHKAHQAHTRTPSNPINNTHNSNSNNNNNYIHNNNNNSSSSSSSNSTVSISIPPKSATRLIAKAQAYVSSSPFSTSPPLTVPARSISKPVQGIAVQPKEKKTKETTPLSLHPRVGSKAATITTAPLNPKPAKTSTAPLSPKAREPIKRILTSQKPPSIITDSISGISNFTINLNPSASLVSPASPNPQSISESRAPQSIIATLNQAHAQKQLSSKVILAQQKRQQQQQDRFAATIKVVVNAHMIIALKILEEETGFMLSVPDLRLRVLNKFRRMSMAIPDEFDLVWVGGDGSQVVLKNDEEIQKALKVSINNKLTLRCIF</sequence>
<feature type="compositionally biased region" description="Low complexity" evidence="1">
    <location>
        <begin position="214"/>
        <end position="233"/>
    </location>
</feature>
<dbReference type="EMBL" id="JAAAUQ010000306">
    <property type="protein sequence ID" value="KAF9151633.1"/>
    <property type="molecule type" value="Genomic_DNA"/>
</dbReference>
<accession>A0A9P5VC28</accession>
<dbReference type="GO" id="GO:0035091">
    <property type="term" value="F:phosphatidylinositol binding"/>
    <property type="evidence" value="ECO:0007669"/>
    <property type="project" value="InterPro"/>
</dbReference>
<name>A0A9P5VC28_9FUNG</name>
<feature type="region of interest" description="Disordered" evidence="1">
    <location>
        <begin position="509"/>
        <end position="529"/>
    </location>
</feature>
<dbReference type="Gene3D" id="3.30.1520.10">
    <property type="entry name" value="Phox-like domain"/>
    <property type="match status" value="1"/>
</dbReference>
<dbReference type="InterPro" id="IPR036871">
    <property type="entry name" value="PX_dom_sf"/>
</dbReference>
<proteinExistence type="predicted"/>
<evidence type="ECO:0000313" key="2">
    <source>
        <dbReference type="EMBL" id="KAF9151633.1"/>
    </source>
</evidence>
<feature type="region of interest" description="Disordered" evidence="1">
    <location>
        <begin position="397"/>
        <end position="469"/>
    </location>
</feature>
<keyword evidence="3" id="KW-1185">Reference proteome</keyword>
<dbReference type="OrthoDB" id="5593994at2759"/>
<dbReference type="SUPFAM" id="SSF54277">
    <property type="entry name" value="CAD &amp; PB1 domains"/>
    <property type="match status" value="1"/>
</dbReference>
<comment type="caution">
    <text evidence="2">The sequence shown here is derived from an EMBL/GenBank/DDBJ whole genome shotgun (WGS) entry which is preliminary data.</text>
</comment>
<feature type="region of interest" description="Disordered" evidence="1">
    <location>
        <begin position="214"/>
        <end position="234"/>
    </location>
</feature>
<dbReference type="AlphaFoldDB" id="A0A9P5VC28"/>
<reference evidence="2" key="1">
    <citation type="journal article" date="2020" name="Fungal Divers.">
        <title>Resolving the Mortierellaceae phylogeny through synthesis of multi-gene phylogenetics and phylogenomics.</title>
        <authorList>
            <person name="Vandepol N."/>
            <person name="Liber J."/>
            <person name="Desiro A."/>
            <person name="Na H."/>
            <person name="Kennedy M."/>
            <person name="Barry K."/>
            <person name="Grigoriev I.V."/>
            <person name="Miller A.N."/>
            <person name="O'Donnell K."/>
            <person name="Stajich J.E."/>
            <person name="Bonito G."/>
        </authorList>
    </citation>
    <scope>NUCLEOTIDE SEQUENCE</scope>
    <source>
        <strain evidence="2">NRRL 6426</strain>
    </source>
</reference>
<dbReference type="Proteomes" id="UP000748756">
    <property type="component" value="Unassembled WGS sequence"/>
</dbReference>
<feature type="region of interest" description="Disordered" evidence="1">
    <location>
        <begin position="262"/>
        <end position="298"/>
    </location>
</feature>
<evidence type="ECO:0008006" key="4">
    <source>
        <dbReference type="Google" id="ProtNLM"/>
    </source>
</evidence>
<protein>
    <recommendedName>
        <fullName evidence="4">PX domain-containing protein</fullName>
    </recommendedName>
</protein>
<gene>
    <name evidence="2" type="ORF">BG015_006417</name>
</gene>
<evidence type="ECO:0000256" key="1">
    <source>
        <dbReference type="SAM" id="MobiDB-lite"/>
    </source>
</evidence>
<feature type="compositionally biased region" description="Low complexity" evidence="1">
    <location>
        <begin position="329"/>
        <end position="348"/>
    </location>
</feature>
<feature type="region of interest" description="Disordered" evidence="1">
    <location>
        <begin position="318"/>
        <end position="354"/>
    </location>
</feature>
<evidence type="ECO:0000313" key="3">
    <source>
        <dbReference type="Proteomes" id="UP000748756"/>
    </source>
</evidence>
<dbReference type="SUPFAM" id="SSF64268">
    <property type="entry name" value="PX domain"/>
    <property type="match status" value="1"/>
</dbReference>
<feature type="compositionally biased region" description="Low complexity" evidence="1">
    <location>
        <begin position="431"/>
        <end position="469"/>
    </location>
</feature>
<organism evidence="2 3">
    <name type="scientific">Linnemannia schmuckeri</name>
    <dbReference type="NCBI Taxonomy" id="64567"/>
    <lineage>
        <taxon>Eukaryota</taxon>
        <taxon>Fungi</taxon>
        <taxon>Fungi incertae sedis</taxon>
        <taxon>Mucoromycota</taxon>
        <taxon>Mortierellomycotina</taxon>
        <taxon>Mortierellomycetes</taxon>
        <taxon>Mortierellales</taxon>
        <taxon>Mortierellaceae</taxon>
        <taxon>Linnemannia</taxon>
    </lineage>
</organism>